<evidence type="ECO:0000313" key="2">
    <source>
        <dbReference type="EMBL" id="HFH28779.1"/>
    </source>
</evidence>
<organism evidence="2">
    <name type="scientific">Gracilinema caldarium</name>
    <dbReference type="NCBI Taxonomy" id="215591"/>
    <lineage>
        <taxon>Bacteria</taxon>
        <taxon>Pseudomonadati</taxon>
        <taxon>Spirochaetota</taxon>
        <taxon>Spirochaetia</taxon>
        <taxon>Spirochaetales</taxon>
        <taxon>Breznakiellaceae</taxon>
        <taxon>Gracilinema</taxon>
    </lineage>
</organism>
<proteinExistence type="predicted"/>
<protein>
    <submittedName>
        <fullName evidence="2">Uncharacterized protein</fullName>
    </submittedName>
</protein>
<sequence length="84" mass="9868">MNKDTEWIKDKKKRALYIVTIAIVWIISQFIFNNINALIEKKSFLSLKENIIGFVISAIIGSFMGAVFLSWREIEIYNQKKKQK</sequence>
<comment type="caution">
    <text evidence="2">The sequence shown here is derived from an EMBL/GenBank/DDBJ whole genome shotgun (WGS) entry which is preliminary data.</text>
</comment>
<keyword evidence="1" id="KW-0472">Membrane</keyword>
<name>A0A7C3HWI9_9SPIR</name>
<dbReference type="EMBL" id="DSVL01000142">
    <property type="protein sequence ID" value="HFH28779.1"/>
    <property type="molecule type" value="Genomic_DNA"/>
</dbReference>
<feature type="transmembrane region" description="Helical" evidence="1">
    <location>
        <begin position="15"/>
        <end position="39"/>
    </location>
</feature>
<feature type="transmembrane region" description="Helical" evidence="1">
    <location>
        <begin position="51"/>
        <end position="71"/>
    </location>
</feature>
<gene>
    <name evidence="2" type="ORF">ENS59_04615</name>
</gene>
<reference evidence="2" key="1">
    <citation type="journal article" date="2020" name="mSystems">
        <title>Genome- and Community-Level Interaction Insights into Carbon Utilization and Element Cycling Functions of Hydrothermarchaeota in Hydrothermal Sediment.</title>
        <authorList>
            <person name="Zhou Z."/>
            <person name="Liu Y."/>
            <person name="Xu W."/>
            <person name="Pan J."/>
            <person name="Luo Z.H."/>
            <person name="Li M."/>
        </authorList>
    </citation>
    <scope>NUCLEOTIDE SEQUENCE [LARGE SCALE GENOMIC DNA]</scope>
    <source>
        <strain evidence="2">SpSt-503</strain>
    </source>
</reference>
<dbReference type="AlphaFoldDB" id="A0A7C3HWI9"/>
<keyword evidence="1" id="KW-0812">Transmembrane</keyword>
<accession>A0A7C3HWI9</accession>
<evidence type="ECO:0000256" key="1">
    <source>
        <dbReference type="SAM" id="Phobius"/>
    </source>
</evidence>
<keyword evidence="1" id="KW-1133">Transmembrane helix</keyword>